<organism evidence="3 4">
    <name type="scientific">Pontibacter saemangeumensis</name>
    <dbReference type="NCBI Taxonomy" id="1084525"/>
    <lineage>
        <taxon>Bacteria</taxon>
        <taxon>Pseudomonadati</taxon>
        <taxon>Bacteroidota</taxon>
        <taxon>Cytophagia</taxon>
        <taxon>Cytophagales</taxon>
        <taxon>Hymenobacteraceae</taxon>
        <taxon>Pontibacter</taxon>
    </lineage>
</organism>
<feature type="signal peptide" evidence="2">
    <location>
        <begin position="1"/>
        <end position="19"/>
    </location>
</feature>
<evidence type="ECO:0008006" key="5">
    <source>
        <dbReference type="Google" id="ProtNLM"/>
    </source>
</evidence>
<proteinExistence type="predicted"/>
<protein>
    <recommendedName>
        <fullName evidence="5">Thrombospondin type 3 repeat-containing protein</fullName>
    </recommendedName>
</protein>
<dbReference type="EMBL" id="BAABHC010000020">
    <property type="protein sequence ID" value="GAA4438971.1"/>
    <property type="molecule type" value="Genomic_DNA"/>
</dbReference>
<sequence>MINRKTVCFYILLLLEVCAVSPLTSCQGTKASNDLDGDGVVEKDDICPDTPRDVKVDNKGCPKDEDVDGVPDFQDTNQEEEGAAATNGGIGYALYALIQPIQSS</sequence>
<accession>A0ABP8LWQ6</accession>
<name>A0ABP8LWQ6_9BACT</name>
<keyword evidence="4" id="KW-1185">Reference proteome</keyword>
<reference evidence="4" key="1">
    <citation type="journal article" date="2019" name="Int. J. Syst. Evol. Microbiol.">
        <title>The Global Catalogue of Microorganisms (GCM) 10K type strain sequencing project: providing services to taxonomists for standard genome sequencing and annotation.</title>
        <authorList>
            <consortium name="The Broad Institute Genomics Platform"/>
            <consortium name="The Broad Institute Genome Sequencing Center for Infectious Disease"/>
            <person name="Wu L."/>
            <person name="Ma J."/>
        </authorList>
    </citation>
    <scope>NUCLEOTIDE SEQUENCE [LARGE SCALE GENOMIC DNA]</scope>
    <source>
        <strain evidence="4">JCM 17926</strain>
    </source>
</reference>
<dbReference type="Proteomes" id="UP001500552">
    <property type="component" value="Unassembled WGS sequence"/>
</dbReference>
<dbReference type="RefSeq" id="WP_345160830.1">
    <property type="nucleotide sequence ID" value="NZ_BAABHC010000020.1"/>
</dbReference>
<evidence type="ECO:0000256" key="1">
    <source>
        <dbReference type="SAM" id="MobiDB-lite"/>
    </source>
</evidence>
<feature type="region of interest" description="Disordered" evidence="1">
    <location>
        <begin position="29"/>
        <end position="84"/>
    </location>
</feature>
<feature type="compositionally biased region" description="Basic and acidic residues" evidence="1">
    <location>
        <begin position="40"/>
        <end position="64"/>
    </location>
</feature>
<comment type="caution">
    <text evidence="3">The sequence shown here is derived from an EMBL/GenBank/DDBJ whole genome shotgun (WGS) entry which is preliminary data.</text>
</comment>
<feature type="chain" id="PRO_5046302689" description="Thrombospondin type 3 repeat-containing protein" evidence="2">
    <location>
        <begin position="20"/>
        <end position="104"/>
    </location>
</feature>
<keyword evidence="2" id="KW-0732">Signal</keyword>
<evidence type="ECO:0000313" key="4">
    <source>
        <dbReference type="Proteomes" id="UP001500552"/>
    </source>
</evidence>
<gene>
    <name evidence="3" type="ORF">GCM10023188_34800</name>
</gene>
<evidence type="ECO:0000256" key="2">
    <source>
        <dbReference type="SAM" id="SignalP"/>
    </source>
</evidence>
<evidence type="ECO:0000313" key="3">
    <source>
        <dbReference type="EMBL" id="GAA4438971.1"/>
    </source>
</evidence>
<dbReference type="SUPFAM" id="SSF103647">
    <property type="entry name" value="TSP type-3 repeat"/>
    <property type="match status" value="1"/>
</dbReference>
<dbReference type="InterPro" id="IPR028974">
    <property type="entry name" value="TSP_type-3_rpt"/>
</dbReference>